<keyword evidence="9" id="KW-0547">Nucleotide-binding</keyword>
<reference evidence="14 15" key="1">
    <citation type="submission" date="2018-07" db="EMBL/GenBank/DDBJ databases">
        <title>Genomic Encyclopedia of Type Strains, Phase IV (KMG-IV): sequencing the most valuable type-strain genomes for metagenomic binning, comparative biology and taxonomic classification.</title>
        <authorList>
            <person name="Goeker M."/>
        </authorList>
    </citation>
    <scope>NUCLEOTIDE SEQUENCE [LARGE SCALE GENOMIC DNA]</scope>
    <source>
        <strain evidence="14 15">DSM 25281</strain>
    </source>
</reference>
<gene>
    <name evidence="14" type="ORF">DFR59_101629</name>
</gene>
<dbReference type="InterPro" id="IPR050151">
    <property type="entry name" value="Class-I_Pyr_Nuc-Dis_Oxidored"/>
</dbReference>
<evidence type="ECO:0000256" key="2">
    <source>
        <dbReference type="ARBA" id="ARBA00022630"/>
    </source>
</evidence>
<evidence type="ECO:0000256" key="9">
    <source>
        <dbReference type="PIRSR" id="PIRSR000350-3"/>
    </source>
</evidence>
<evidence type="ECO:0000256" key="3">
    <source>
        <dbReference type="ARBA" id="ARBA00022827"/>
    </source>
</evidence>
<dbReference type="PANTHER" id="PTHR22912:SF151">
    <property type="entry name" value="DIHYDROLIPOYL DEHYDROGENASE, MITOCHONDRIAL"/>
    <property type="match status" value="1"/>
</dbReference>
<keyword evidence="4 11" id="KW-0560">Oxidoreductase</keyword>
<dbReference type="GO" id="GO:0050660">
    <property type="term" value="F:flavin adenine dinucleotide binding"/>
    <property type="evidence" value="ECO:0007669"/>
    <property type="project" value="TreeGrafter"/>
</dbReference>
<dbReference type="PRINTS" id="PR00411">
    <property type="entry name" value="PNDRDTASEI"/>
</dbReference>
<evidence type="ECO:0000259" key="12">
    <source>
        <dbReference type="Pfam" id="PF02852"/>
    </source>
</evidence>
<dbReference type="Proteomes" id="UP000255326">
    <property type="component" value="Unassembled WGS sequence"/>
</dbReference>
<dbReference type="GO" id="GO:0006103">
    <property type="term" value="P:2-oxoglutarate metabolic process"/>
    <property type="evidence" value="ECO:0007669"/>
    <property type="project" value="TreeGrafter"/>
</dbReference>
<dbReference type="PANTHER" id="PTHR22912">
    <property type="entry name" value="DISULFIDE OXIDOREDUCTASE"/>
    <property type="match status" value="1"/>
</dbReference>
<feature type="domain" description="Pyridine nucleotide-disulphide oxidoreductase dimerisation" evidence="12">
    <location>
        <begin position="344"/>
        <end position="451"/>
    </location>
</feature>
<evidence type="ECO:0000313" key="15">
    <source>
        <dbReference type="Proteomes" id="UP000255326"/>
    </source>
</evidence>
<dbReference type="Pfam" id="PF07992">
    <property type="entry name" value="Pyr_redox_2"/>
    <property type="match status" value="1"/>
</dbReference>
<dbReference type="AlphaFoldDB" id="A0A370GWD9"/>
<dbReference type="InterPro" id="IPR001100">
    <property type="entry name" value="Pyr_nuc-diS_OxRdtase"/>
</dbReference>
<dbReference type="SUPFAM" id="SSF55424">
    <property type="entry name" value="FAD/NAD-linked reductases, dimerisation (C-terminal) domain"/>
    <property type="match status" value="1"/>
</dbReference>
<dbReference type="InterPro" id="IPR036188">
    <property type="entry name" value="FAD/NAD-bd_sf"/>
</dbReference>
<dbReference type="InterPro" id="IPR012999">
    <property type="entry name" value="Pyr_OxRdtase_I_AS"/>
</dbReference>
<feature type="binding site" evidence="9">
    <location>
        <position position="56"/>
    </location>
    <ligand>
        <name>FAD</name>
        <dbReference type="ChEBI" id="CHEBI:57692"/>
    </ligand>
</feature>
<evidence type="ECO:0000256" key="1">
    <source>
        <dbReference type="ARBA" id="ARBA00007532"/>
    </source>
</evidence>
<dbReference type="Pfam" id="PF02852">
    <property type="entry name" value="Pyr_redox_dim"/>
    <property type="match status" value="1"/>
</dbReference>
<dbReference type="InterPro" id="IPR016156">
    <property type="entry name" value="FAD/NAD-linked_Rdtase_dimer_sf"/>
</dbReference>
<dbReference type="InterPro" id="IPR004099">
    <property type="entry name" value="Pyr_nucl-diS_OxRdtase_dimer"/>
</dbReference>
<feature type="active site" description="Proton acceptor" evidence="8">
    <location>
        <position position="441"/>
    </location>
</feature>
<comment type="similarity">
    <text evidence="1 11">Belongs to the class-I pyridine nucleotide-disulfide oxidoreductase family.</text>
</comment>
<protein>
    <submittedName>
        <fullName evidence="14">Dihydrolipoamide dehydrogenase</fullName>
    </submittedName>
</protein>
<evidence type="ECO:0000256" key="5">
    <source>
        <dbReference type="ARBA" id="ARBA00023027"/>
    </source>
</evidence>
<keyword evidence="5 9" id="KW-0520">NAD</keyword>
<dbReference type="SUPFAM" id="SSF51971">
    <property type="entry name" value="Nucleotide-binding domain"/>
    <property type="match status" value="1"/>
</dbReference>
<keyword evidence="3 9" id="KW-0274">FAD</keyword>
<feature type="disulfide bond" description="Redox-active" evidence="10">
    <location>
        <begin position="47"/>
        <end position="52"/>
    </location>
</feature>
<keyword evidence="6" id="KW-1015">Disulfide bond</keyword>
<evidence type="ECO:0000256" key="7">
    <source>
        <dbReference type="ARBA" id="ARBA00023284"/>
    </source>
</evidence>
<keyword evidence="7 11" id="KW-0676">Redox-active center</keyword>
<keyword evidence="15" id="KW-1185">Reference proteome</keyword>
<evidence type="ECO:0000256" key="8">
    <source>
        <dbReference type="PIRSR" id="PIRSR000350-2"/>
    </source>
</evidence>
<keyword evidence="2 11" id="KW-0285">Flavoprotein</keyword>
<dbReference type="RefSeq" id="WP_114744154.1">
    <property type="nucleotide sequence ID" value="NZ_QQAY01000001.1"/>
</dbReference>
<dbReference type="Gene3D" id="3.50.50.60">
    <property type="entry name" value="FAD/NAD(P)-binding domain"/>
    <property type="match status" value="2"/>
</dbReference>
<accession>A0A370GWD9</accession>
<organism evidence="14 15">
    <name type="scientific">Falsibacillus pallidus</name>
    <dbReference type="NCBI Taxonomy" id="493781"/>
    <lineage>
        <taxon>Bacteria</taxon>
        <taxon>Bacillati</taxon>
        <taxon>Bacillota</taxon>
        <taxon>Bacilli</taxon>
        <taxon>Bacillales</taxon>
        <taxon>Bacillaceae</taxon>
        <taxon>Falsibacillus</taxon>
    </lineage>
</organism>
<dbReference type="EMBL" id="QQAY01000001">
    <property type="protein sequence ID" value="RDI47962.1"/>
    <property type="molecule type" value="Genomic_DNA"/>
</dbReference>
<evidence type="ECO:0000256" key="6">
    <source>
        <dbReference type="ARBA" id="ARBA00023157"/>
    </source>
</evidence>
<evidence type="ECO:0000256" key="11">
    <source>
        <dbReference type="RuleBase" id="RU003691"/>
    </source>
</evidence>
<name>A0A370GWD9_9BACI</name>
<dbReference type="GO" id="GO:0004148">
    <property type="term" value="F:dihydrolipoyl dehydrogenase (NADH) activity"/>
    <property type="evidence" value="ECO:0007669"/>
    <property type="project" value="TreeGrafter"/>
</dbReference>
<evidence type="ECO:0000259" key="13">
    <source>
        <dbReference type="Pfam" id="PF07992"/>
    </source>
</evidence>
<feature type="binding site" evidence="9">
    <location>
        <begin position="177"/>
        <end position="184"/>
    </location>
    <ligand>
        <name>NAD(+)</name>
        <dbReference type="ChEBI" id="CHEBI:57540"/>
    </ligand>
</feature>
<dbReference type="PROSITE" id="PS00076">
    <property type="entry name" value="PYRIDINE_REDOX_1"/>
    <property type="match status" value="1"/>
</dbReference>
<dbReference type="PRINTS" id="PR00368">
    <property type="entry name" value="FADPNR"/>
</dbReference>
<dbReference type="FunFam" id="3.30.390.30:FF:000001">
    <property type="entry name" value="Dihydrolipoyl dehydrogenase"/>
    <property type="match status" value="1"/>
</dbReference>
<proteinExistence type="inferred from homology"/>
<feature type="binding site" evidence="9">
    <location>
        <position position="307"/>
    </location>
    <ligand>
        <name>FAD</name>
        <dbReference type="ChEBI" id="CHEBI:57692"/>
    </ligand>
</feature>
<dbReference type="SUPFAM" id="SSF51905">
    <property type="entry name" value="FAD/NAD(P)-binding domain"/>
    <property type="match status" value="1"/>
</dbReference>
<dbReference type="OrthoDB" id="9800167at2"/>
<sequence>MVVGELAQEKDVVILGGGPAGYTAAIRAAQSGREVLLIEKDQLGGTCLNKGCIPSKATAEAAKQYKHMDHLKNMGFEIGSGHFDFGRFKEYRDGKVDQLRKGVESLCKANKIEVMFGEAVFLSDDRIGIENGHQFDVVRFNHALISVGASGGKKAGLIGASDLFRFSTLPEELILAGSSYIVLEAAFAYHSFGVKTTIINEGETFGLDETIEKELLRQLKKAKIPVHMGAKAIKIDWNGDRTLCRFVNAKGESMELASSHIYMDEQYNGNTSALGLERIGIELDENQFIKVDEWGRTSLSNIYAAGDVTGAPFSAVKAIKQGKAAVEAMMGNEHAAPADFYYLPTIIHSQPPVASVGMTEEVARSENLDYRAGTYVLGGNGYAALTEKKDGLVKVLFEEGTDRLLGIHIIGEGAIDLIQTGVVGLEMAARDEDFLYPNYAHPSLAESLLEACEDAVGKAIHQAPKNKKAEKVKM</sequence>
<comment type="cofactor">
    <cofactor evidence="9">
        <name>FAD</name>
        <dbReference type="ChEBI" id="CHEBI:57692"/>
    </cofactor>
    <text evidence="9">Binds 1 FAD per subunit.</text>
</comment>
<evidence type="ECO:0000313" key="14">
    <source>
        <dbReference type="EMBL" id="RDI47962.1"/>
    </source>
</evidence>
<dbReference type="PIRSF" id="PIRSF000350">
    <property type="entry name" value="Mercury_reductase_MerA"/>
    <property type="match status" value="1"/>
</dbReference>
<feature type="domain" description="FAD/NAD(P)-binding" evidence="13">
    <location>
        <begin position="10"/>
        <end position="322"/>
    </location>
</feature>
<evidence type="ECO:0000256" key="10">
    <source>
        <dbReference type="PIRSR" id="PIRSR000350-4"/>
    </source>
</evidence>
<dbReference type="InterPro" id="IPR023753">
    <property type="entry name" value="FAD/NAD-binding_dom"/>
</dbReference>
<comment type="caution">
    <text evidence="14">The sequence shown here is derived from an EMBL/GenBank/DDBJ whole genome shotgun (WGS) entry which is preliminary data.</text>
</comment>
<dbReference type="Gene3D" id="3.30.390.30">
    <property type="match status" value="1"/>
</dbReference>
<evidence type="ECO:0000256" key="4">
    <source>
        <dbReference type="ARBA" id="ARBA00023002"/>
    </source>
</evidence>